<evidence type="ECO:0000313" key="2">
    <source>
        <dbReference type="Proteomes" id="UP000321379"/>
    </source>
</evidence>
<organism evidence="1 2">
    <name type="scientific">Lacisediminihabitans profunda</name>
    <dbReference type="NCBI Taxonomy" id="2594790"/>
    <lineage>
        <taxon>Bacteria</taxon>
        <taxon>Bacillati</taxon>
        <taxon>Actinomycetota</taxon>
        <taxon>Actinomycetes</taxon>
        <taxon>Micrococcales</taxon>
        <taxon>Microbacteriaceae</taxon>
        <taxon>Lacisediminihabitans</taxon>
    </lineage>
</organism>
<protein>
    <submittedName>
        <fullName evidence="1">Uncharacterized protein</fullName>
    </submittedName>
</protein>
<dbReference type="EMBL" id="VRMG01000008">
    <property type="protein sequence ID" value="TXN29880.1"/>
    <property type="molecule type" value="Genomic_DNA"/>
</dbReference>
<sequence>MTRLDRLEFDDCSIDRIFPCVPVAPAGTVIKRHRRKEASVYTTDIPGMSRIPAGFVGVPTA</sequence>
<reference evidence="1 2" key="1">
    <citation type="submission" date="2019-08" db="EMBL/GenBank/DDBJ databases">
        <title>Bacterial whole genome sequence for Glaciihabitans sp. CHu50b-6-2.</title>
        <authorList>
            <person name="Jin L."/>
        </authorList>
    </citation>
    <scope>NUCLEOTIDE SEQUENCE [LARGE SCALE GENOMIC DNA]</scope>
    <source>
        <strain evidence="1 2">CHu50b-6-2</strain>
    </source>
</reference>
<evidence type="ECO:0000313" key="1">
    <source>
        <dbReference type="EMBL" id="TXN29880.1"/>
    </source>
</evidence>
<accession>A0A5C8UQR8</accession>
<proteinExistence type="predicted"/>
<comment type="caution">
    <text evidence="1">The sequence shown here is derived from an EMBL/GenBank/DDBJ whole genome shotgun (WGS) entry which is preliminary data.</text>
</comment>
<dbReference type="AlphaFoldDB" id="A0A5C8UQR8"/>
<keyword evidence="2" id="KW-1185">Reference proteome</keyword>
<gene>
    <name evidence="1" type="ORF">FVP33_12130</name>
</gene>
<name>A0A5C8UQR8_9MICO</name>
<dbReference type="Proteomes" id="UP000321379">
    <property type="component" value="Unassembled WGS sequence"/>
</dbReference>
<dbReference type="RefSeq" id="WP_147783923.1">
    <property type="nucleotide sequence ID" value="NZ_VRMG01000008.1"/>
</dbReference>